<evidence type="ECO:0000256" key="14">
    <source>
        <dbReference type="ARBA" id="ARBA00023136"/>
    </source>
</evidence>
<dbReference type="Pfam" id="PF00777">
    <property type="entry name" value="Glyco_transf_29"/>
    <property type="match status" value="1"/>
</dbReference>
<keyword evidence="15" id="KW-1015">Disulfide bond</keyword>
<evidence type="ECO:0000256" key="3">
    <source>
        <dbReference type="ARBA" id="ARBA00004922"/>
    </source>
</evidence>
<evidence type="ECO:0000256" key="5">
    <source>
        <dbReference type="ARBA" id="ARBA00006003"/>
    </source>
</evidence>
<evidence type="ECO:0000256" key="8">
    <source>
        <dbReference type="ARBA" id="ARBA00022679"/>
    </source>
</evidence>
<comment type="catalytic activity">
    <reaction evidence="17">
        <text>a beta-D-galactosyl-(1-&gt;3)-N-acetyl-alpha-D-galactosaminyl derivative + CMP-N-acetyl-beta-neuraminate = an N-acetyl-alpha-neuraminyl-(2-&gt;3)-beta-D-galactosyl-(1-&gt;3)-N-acetyl-alpha-D-galactosaminyl derivative + CMP + H(+)</text>
        <dbReference type="Rhea" id="RHEA:21616"/>
        <dbReference type="ChEBI" id="CHEBI:15378"/>
        <dbReference type="ChEBI" id="CHEBI:57812"/>
        <dbReference type="ChEBI" id="CHEBI:60377"/>
        <dbReference type="ChEBI" id="CHEBI:133470"/>
        <dbReference type="ChEBI" id="CHEBI:139596"/>
        <dbReference type="EC" id="2.4.3.4"/>
    </reaction>
    <physiologicalReaction direction="left-to-right" evidence="17">
        <dbReference type="Rhea" id="RHEA:21617"/>
    </physiologicalReaction>
</comment>
<dbReference type="PANTHER" id="PTHR46032:SF6">
    <property type="entry name" value="CMP-N-ACETYLNEURAMINATE-BETA-GALACTOSAMIDE-ALPHA-2,3-SIALYLTRANSFERASE 1"/>
    <property type="match status" value="1"/>
</dbReference>
<dbReference type="GO" id="GO:0005576">
    <property type="term" value="C:extracellular region"/>
    <property type="evidence" value="ECO:0007669"/>
    <property type="project" value="UniProtKB-SubCell"/>
</dbReference>
<evidence type="ECO:0000256" key="11">
    <source>
        <dbReference type="ARBA" id="ARBA00022989"/>
    </source>
</evidence>
<evidence type="ECO:0000256" key="31">
    <source>
        <dbReference type="ARBA" id="ARBA00081228"/>
    </source>
</evidence>
<evidence type="ECO:0000256" key="23">
    <source>
        <dbReference type="ARBA" id="ARBA00042991"/>
    </source>
</evidence>
<comment type="catalytic activity">
    <reaction evidence="28">
        <text>a globoside GalGb4Cer + CMP-N-acetyl-beta-neuraminate = a globoside MSGG + CMP + H(+)</text>
        <dbReference type="Rhea" id="RHEA:65372"/>
        <dbReference type="ChEBI" id="CHEBI:15378"/>
        <dbReference type="ChEBI" id="CHEBI:57812"/>
        <dbReference type="ChEBI" id="CHEBI:60377"/>
        <dbReference type="ChEBI" id="CHEBI:140623"/>
        <dbReference type="ChEBI" id="CHEBI:140691"/>
    </reaction>
    <physiologicalReaction direction="left-to-right" evidence="28">
        <dbReference type="Rhea" id="RHEA:65373"/>
    </physiologicalReaction>
</comment>
<evidence type="ECO:0000256" key="22">
    <source>
        <dbReference type="ARBA" id="ARBA00042990"/>
    </source>
</evidence>
<dbReference type="EC" id="2.4.3.2" evidence="19"/>
<comment type="catalytic activity">
    <reaction evidence="24">
        <text>a ganglioside GA1 (d18:1(4E)) + CMP-N-acetyl-beta-neuraminate = a ganglioside GM1b (d18:1(4E)) + CMP + H(+)</text>
        <dbReference type="Rhea" id="RHEA:47560"/>
        <dbReference type="ChEBI" id="CHEBI:15378"/>
        <dbReference type="ChEBI" id="CHEBI:27938"/>
        <dbReference type="ChEBI" id="CHEBI:57812"/>
        <dbReference type="ChEBI" id="CHEBI:60377"/>
        <dbReference type="ChEBI" id="CHEBI:78568"/>
    </reaction>
    <physiologicalReaction direction="left-to-right" evidence="24">
        <dbReference type="Rhea" id="RHEA:47561"/>
    </physiologicalReaction>
</comment>
<evidence type="ECO:0000256" key="20">
    <source>
        <dbReference type="ARBA" id="ARBA00039107"/>
    </source>
</evidence>
<accession>A0AAJ8B378</accession>
<dbReference type="KEGG" id="lcf:108900331"/>
<proteinExistence type="inferred from homology"/>
<dbReference type="EC" id="2.4.3.4" evidence="20"/>
<keyword evidence="6" id="KW-0964">Secreted</keyword>
<keyword evidence="13" id="KW-0443">Lipid metabolism</keyword>
<keyword evidence="7" id="KW-0328">Glycosyltransferase</keyword>
<comment type="subunit">
    <text evidence="29">Homodimer; disulfide-linked. Homodimer formation occurs in the endoplasmic reticulum.</text>
</comment>
<dbReference type="RefSeq" id="XP_050924397.1">
    <property type="nucleotide sequence ID" value="XM_051068440.1"/>
</dbReference>
<keyword evidence="9" id="KW-0812">Transmembrane</keyword>
<dbReference type="GO" id="GO:0000139">
    <property type="term" value="C:Golgi membrane"/>
    <property type="evidence" value="ECO:0007669"/>
    <property type="project" value="UniProtKB-SubCell"/>
</dbReference>
<evidence type="ECO:0000256" key="28">
    <source>
        <dbReference type="ARBA" id="ARBA00052027"/>
    </source>
</evidence>
<evidence type="ECO:0000256" key="32">
    <source>
        <dbReference type="ARBA" id="ARBA00081332"/>
    </source>
</evidence>
<gene>
    <name evidence="35" type="primary">LOC108900331</name>
</gene>
<dbReference type="Gene3D" id="3.90.1480.20">
    <property type="entry name" value="Glycosyl transferase family 29"/>
    <property type="match status" value="1"/>
</dbReference>
<comment type="pathway">
    <text evidence="4">Glycolipid biosynthesis.</text>
</comment>
<evidence type="ECO:0000256" key="16">
    <source>
        <dbReference type="ARBA" id="ARBA00023180"/>
    </source>
</evidence>
<dbReference type="InterPro" id="IPR051757">
    <property type="entry name" value="Beta-gal_alpha2-3_sialyltrans"/>
</dbReference>
<evidence type="ECO:0000256" key="18">
    <source>
        <dbReference type="ARBA" id="ARBA00037859"/>
    </source>
</evidence>
<evidence type="ECO:0000256" key="13">
    <source>
        <dbReference type="ARBA" id="ARBA00023098"/>
    </source>
</evidence>
<comment type="catalytic activity">
    <reaction evidence="25">
        <text>a ganglioside GM1 (d18:1(4E)) + CMP-N-acetyl-beta-neuraminate = a ganglioside GD1a (d18:1(4E)) + CMP + H(+)</text>
        <dbReference type="Rhea" id="RHEA:18021"/>
        <dbReference type="ChEBI" id="CHEBI:15378"/>
        <dbReference type="ChEBI" id="CHEBI:57812"/>
        <dbReference type="ChEBI" id="CHEBI:60377"/>
        <dbReference type="ChEBI" id="CHEBI:77709"/>
        <dbReference type="ChEBI" id="CHEBI:78445"/>
        <dbReference type="EC" id="2.4.3.2"/>
    </reaction>
    <physiologicalReaction direction="left-to-right" evidence="25">
        <dbReference type="Rhea" id="RHEA:18022"/>
    </physiologicalReaction>
</comment>
<keyword evidence="12" id="KW-0333">Golgi apparatus</keyword>
<name>A0AAJ8B378_LATCA</name>
<evidence type="ECO:0000256" key="19">
    <source>
        <dbReference type="ARBA" id="ARBA00039106"/>
    </source>
</evidence>
<dbReference type="GO" id="GO:0047288">
    <property type="term" value="F:beta-D-galactosyl-(1-&gt;3)-N-acetyl-beta-D-galactosaminide alpha-2,3- sialyltransferase"/>
    <property type="evidence" value="ECO:0007669"/>
    <property type="project" value="UniProtKB-EC"/>
</dbReference>
<protein>
    <recommendedName>
        <fullName evidence="30">CMP-N-acetylneuraminate-beta-galactosamide-alpha-2,3-sialyltransferase 2</fullName>
        <ecNumber evidence="19">2.4.3.2</ecNumber>
        <ecNumber evidence="20">2.4.3.4</ecNumber>
    </recommendedName>
    <alternativeName>
        <fullName evidence="23">Gal-NAc6S</fullName>
    </alternativeName>
    <alternativeName>
        <fullName evidence="21">Gal-beta-1,3-GalNAc-alpha-2,3-sialyltransferase</fullName>
    </alternativeName>
    <alternativeName>
        <fullName evidence="22">Monosialoganglioside sialyltransferase</fullName>
    </alternativeName>
    <alternativeName>
        <fullName evidence="31">ST3Gal II</fullName>
    </alternativeName>
    <alternativeName>
        <fullName evidence="32">ST3GalA.2</fullName>
    </alternativeName>
    <alternativeName>
        <fullName evidence="33">Sialyltransferase 4B</fullName>
    </alternativeName>
</protein>
<dbReference type="Proteomes" id="UP000694890">
    <property type="component" value="Unplaced"/>
</dbReference>
<comment type="catalytic activity">
    <reaction evidence="27">
        <text>ganglioside GM1 (d18:1(4E)/18:0) + CMP-N-acetyl-beta-neuraminate = ganglioside GD1a (18:1(4E)/18:0) + CMP + H(+)</text>
        <dbReference type="Rhea" id="RHEA:48248"/>
        <dbReference type="ChEBI" id="CHEBI:15378"/>
        <dbReference type="ChEBI" id="CHEBI:57812"/>
        <dbReference type="ChEBI" id="CHEBI:60377"/>
        <dbReference type="ChEBI" id="CHEBI:73110"/>
        <dbReference type="ChEBI" id="CHEBI:90153"/>
    </reaction>
    <physiologicalReaction direction="left-to-right" evidence="27">
        <dbReference type="Rhea" id="RHEA:48249"/>
    </physiologicalReaction>
</comment>
<evidence type="ECO:0000256" key="27">
    <source>
        <dbReference type="ARBA" id="ARBA00047509"/>
    </source>
</evidence>
<evidence type="ECO:0000256" key="6">
    <source>
        <dbReference type="ARBA" id="ARBA00022525"/>
    </source>
</evidence>
<evidence type="ECO:0000256" key="21">
    <source>
        <dbReference type="ARBA" id="ARBA00042448"/>
    </source>
</evidence>
<evidence type="ECO:0000256" key="30">
    <source>
        <dbReference type="ARBA" id="ARBA00072809"/>
    </source>
</evidence>
<evidence type="ECO:0000256" key="4">
    <source>
        <dbReference type="ARBA" id="ARBA00004934"/>
    </source>
</evidence>
<organism evidence="34 35">
    <name type="scientific">Lates calcarifer</name>
    <name type="common">Barramundi</name>
    <name type="synonym">Holocentrus calcarifer</name>
    <dbReference type="NCBI Taxonomy" id="8187"/>
    <lineage>
        <taxon>Eukaryota</taxon>
        <taxon>Metazoa</taxon>
        <taxon>Chordata</taxon>
        <taxon>Craniata</taxon>
        <taxon>Vertebrata</taxon>
        <taxon>Euteleostomi</taxon>
        <taxon>Actinopterygii</taxon>
        <taxon>Neopterygii</taxon>
        <taxon>Teleostei</taxon>
        <taxon>Neoteleostei</taxon>
        <taxon>Acanthomorphata</taxon>
        <taxon>Carangaria</taxon>
        <taxon>Carangaria incertae sedis</taxon>
        <taxon>Centropomidae</taxon>
        <taxon>Lates</taxon>
    </lineage>
</organism>
<evidence type="ECO:0000256" key="1">
    <source>
        <dbReference type="ARBA" id="ARBA00004323"/>
    </source>
</evidence>
<keyword evidence="11" id="KW-1133">Transmembrane helix</keyword>
<evidence type="ECO:0000256" key="7">
    <source>
        <dbReference type="ARBA" id="ARBA00022676"/>
    </source>
</evidence>
<evidence type="ECO:0000256" key="24">
    <source>
        <dbReference type="ARBA" id="ARBA00043673"/>
    </source>
</evidence>
<dbReference type="GO" id="GO:0006629">
    <property type="term" value="P:lipid metabolic process"/>
    <property type="evidence" value="ECO:0007669"/>
    <property type="project" value="UniProtKB-KW"/>
</dbReference>
<dbReference type="FunFam" id="3.90.1480.20:FF:000002">
    <property type="entry name" value="CMP-N-acetylneuraminate-beta-galactosamide- alpha-2,3-sialyltransferase 2"/>
    <property type="match status" value="1"/>
</dbReference>
<keyword evidence="8" id="KW-0808">Transferase</keyword>
<evidence type="ECO:0000256" key="33">
    <source>
        <dbReference type="ARBA" id="ARBA00082805"/>
    </source>
</evidence>
<comment type="similarity">
    <text evidence="5">Belongs to the glycosyltransferase 29 family.</text>
</comment>
<dbReference type="AlphaFoldDB" id="A0AAJ8B378"/>
<keyword evidence="14" id="KW-0472">Membrane</keyword>
<evidence type="ECO:0000256" key="9">
    <source>
        <dbReference type="ARBA" id="ARBA00022692"/>
    </source>
</evidence>
<evidence type="ECO:0000256" key="12">
    <source>
        <dbReference type="ARBA" id="ARBA00023034"/>
    </source>
</evidence>
<reference evidence="35" key="1">
    <citation type="submission" date="2025-08" db="UniProtKB">
        <authorList>
            <consortium name="RefSeq"/>
        </authorList>
    </citation>
    <scope>IDENTIFICATION</scope>
    <source>
        <tissue evidence="35">Brain</tissue>
    </source>
</reference>
<dbReference type="GO" id="GO:0003836">
    <property type="term" value="F:beta-galactoside (CMP) alpha-2,3-sialyltransferase activity"/>
    <property type="evidence" value="ECO:0007669"/>
    <property type="project" value="UniProtKB-EC"/>
</dbReference>
<keyword evidence="10" id="KW-0735">Signal-anchor</keyword>
<dbReference type="InterPro" id="IPR001675">
    <property type="entry name" value="Glyco_trans_29"/>
</dbReference>
<sequence>MRIGDTFSLLQCGLGCPAGSPSCLDPCVPSTPSPPHLRTPSTSFYSRLKFSPQDLDNFRSYPSSSLHMGSFGQARLLSEEIRGDPLLATRESAQNTSLCGCDKCLKEYDPWFSELMNASPEPFLAMKSNISQDTFTWWKGIQFEKRSFSYYNTTVERIFQVFPPSPDFAESSPDHCRTCAVVGNFGNLNGSRYGPLIDFHDIVIRMNHGRTKGFEKDVGTKTTHHVMYPQSSTNLDNTTHLVLFPFKISDLQWLLKSLTQGRKKGLKANKDLVVILSPAFMKYVHFVWLKNKGHYPSTGFLTLILSMHMCDEVSVFGFGADRAGNWNHYYEILKNQRLRTGNHHGNLEYELIQELYQRQKISFFRGW</sequence>
<dbReference type="InterPro" id="IPR038578">
    <property type="entry name" value="GT29-like_sf"/>
</dbReference>
<evidence type="ECO:0000256" key="29">
    <source>
        <dbReference type="ARBA" id="ARBA00062545"/>
    </source>
</evidence>
<evidence type="ECO:0000256" key="26">
    <source>
        <dbReference type="ARBA" id="ARBA00043816"/>
    </source>
</evidence>
<evidence type="ECO:0000256" key="15">
    <source>
        <dbReference type="ARBA" id="ARBA00023157"/>
    </source>
</evidence>
<evidence type="ECO:0000256" key="2">
    <source>
        <dbReference type="ARBA" id="ARBA00004613"/>
    </source>
</evidence>
<evidence type="ECO:0000313" key="35">
    <source>
        <dbReference type="RefSeq" id="XP_050924397.1"/>
    </source>
</evidence>
<evidence type="ECO:0000256" key="17">
    <source>
        <dbReference type="ARBA" id="ARBA00036292"/>
    </source>
</evidence>
<evidence type="ECO:0000256" key="10">
    <source>
        <dbReference type="ARBA" id="ARBA00022968"/>
    </source>
</evidence>
<evidence type="ECO:0000256" key="25">
    <source>
        <dbReference type="ARBA" id="ARBA00043773"/>
    </source>
</evidence>
<dbReference type="PANTHER" id="PTHR46032">
    <property type="entry name" value="ALPHA-2,3-SIALYLTRANSFERASE ST3GAL I ISOFORM X1"/>
    <property type="match status" value="1"/>
</dbReference>
<comment type="catalytic activity">
    <reaction evidence="26">
        <text>a ganglioside GA1 + CMP-N-acetyl-beta-neuraminate = a ganglioside GM1b + CMP + H(+)</text>
        <dbReference type="Rhea" id="RHEA:48244"/>
        <dbReference type="ChEBI" id="CHEBI:15378"/>
        <dbReference type="ChEBI" id="CHEBI:57812"/>
        <dbReference type="ChEBI" id="CHEBI:60377"/>
        <dbReference type="ChEBI" id="CHEBI:88069"/>
        <dbReference type="ChEBI" id="CHEBI:90151"/>
    </reaction>
    <physiologicalReaction direction="left-to-right" evidence="26">
        <dbReference type="Rhea" id="RHEA:48245"/>
    </physiologicalReaction>
</comment>
<comment type="subcellular location">
    <subcellularLocation>
        <location evidence="1">Golgi apparatus membrane</location>
        <topology evidence="1">Single-pass type II membrane protein</topology>
    </subcellularLocation>
    <subcellularLocation>
        <location evidence="18">Golgi apparatus</location>
        <location evidence="18">Golgi stack membrane</location>
    </subcellularLocation>
    <subcellularLocation>
        <location evidence="2">Secreted</location>
    </subcellularLocation>
</comment>
<keyword evidence="16" id="KW-0325">Glycoprotein</keyword>
<evidence type="ECO:0000313" key="34">
    <source>
        <dbReference type="Proteomes" id="UP000694890"/>
    </source>
</evidence>
<dbReference type="GO" id="GO:0097503">
    <property type="term" value="P:sialylation"/>
    <property type="evidence" value="ECO:0007669"/>
    <property type="project" value="TreeGrafter"/>
</dbReference>
<dbReference type="GeneID" id="108900331"/>
<dbReference type="GO" id="GO:0032580">
    <property type="term" value="C:Golgi cisterna membrane"/>
    <property type="evidence" value="ECO:0007669"/>
    <property type="project" value="UniProtKB-SubCell"/>
</dbReference>
<comment type="pathway">
    <text evidence="3">Protein modification; protein glycosylation.</text>
</comment>